<dbReference type="EMBL" id="CP117522">
    <property type="protein sequence ID" value="WNE95341.1"/>
    <property type="molecule type" value="Genomic_DNA"/>
</dbReference>
<organism evidence="1 2">
    <name type="scientific">Streptomyces luomodiensis</name>
    <dbReference type="NCBI Taxonomy" id="3026192"/>
    <lineage>
        <taxon>Bacteria</taxon>
        <taxon>Bacillati</taxon>
        <taxon>Actinomycetota</taxon>
        <taxon>Actinomycetes</taxon>
        <taxon>Kitasatosporales</taxon>
        <taxon>Streptomycetaceae</taxon>
        <taxon>Streptomyces</taxon>
    </lineage>
</organism>
<accession>A0ABY9US79</accession>
<proteinExistence type="predicted"/>
<sequence>MSLREVQSFLAEYVRDSDVRRRCDGGELTAVLDGRGLTTEERGLIEQIELADLTKVAETVRRERFDRLSSVFALLFDHLAPHCDVPALYRRFDDEHRHGWWQRRAEIRRFEAFVVDFIVDHRLPPYLVDLCRLCSAITTIAESPKGQAPPHADPPGAVTVRGNYRVVLRQPYEVLSFRYDVLPLLDAPDTITPVTTPGARRVLVQRIWDMHKRCQVFDLAEEPLIGSIGEEPASVLELAGRLPAYPYETLFSEVAELHREGIVHLVVPPELAGELTRPGGR</sequence>
<keyword evidence="2" id="KW-1185">Reference proteome</keyword>
<name>A0ABY9US79_9ACTN</name>
<gene>
    <name evidence="1" type="ORF">PS467_08240</name>
</gene>
<evidence type="ECO:0000313" key="2">
    <source>
        <dbReference type="Proteomes" id="UP001305606"/>
    </source>
</evidence>
<reference evidence="1 2" key="1">
    <citation type="submission" date="2023-02" db="EMBL/GenBank/DDBJ databases">
        <title>Streptomyces sp. SCA4-21 with antifungal activity against Fusarium oxysporum f. sp. cubense, Streptomyces sp. SCA2-17 with antifungal activity against Fusarium oxysporum f. sp. cubense.</title>
        <authorList>
            <person name="Qi D."/>
        </authorList>
    </citation>
    <scope>NUCLEOTIDE SEQUENCE [LARGE SCALE GENOMIC DNA]</scope>
    <source>
        <strain evidence="1 2">SCA4-21</strain>
    </source>
</reference>
<dbReference type="RefSeq" id="WP_311034692.1">
    <property type="nucleotide sequence ID" value="NZ_CP117522.1"/>
</dbReference>
<evidence type="ECO:0000313" key="1">
    <source>
        <dbReference type="EMBL" id="WNE95341.1"/>
    </source>
</evidence>
<dbReference type="Proteomes" id="UP001305606">
    <property type="component" value="Chromosome"/>
</dbReference>
<protein>
    <submittedName>
        <fullName evidence="1">Uncharacterized protein</fullName>
    </submittedName>
</protein>